<evidence type="ECO:0000313" key="2">
    <source>
        <dbReference type="EMBL" id="RKP14151.1"/>
    </source>
</evidence>
<feature type="transmembrane region" description="Helical" evidence="1">
    <location>
        <begin position="51"/>
        <end position="73"/>
    </location>
</feature>
<evidence type="ECO:0000256" key="1">
    <source>
        <dbReference type="SAM" id="Phobius"/>
    </source>
</evidence>
<name>A0A4P9Y7D3_9FUNG</name>
<sequence>MSDFREKAVEKLRPLFNLFTTTQVQMILMSWLPMFMDDRILSGIPMVDMFIFSMLSTLVVSFMDIATLIWEILWKRRTANSDDISFRVDPSRYNQYSQSVSNPYYAAVSWLITQGIRGLTTGGFVIQVAGECEEDGKILGFDILPEDNQKFHIIYKNEMYLVHMKPTAAKANREDG</sequence>
<feature type="transmembrane region" description="Helical" evidence="1">
    <location>
        <begin position="12"/>
        <end position="31"/>
    </location>
</feature>
<keyword evidence="3" id="KW-1185">Reference proteome</keyword>
<keyword evidence="1" id="KW-0472">Membrane</keyword>
<accession>A0A4P9Y7D3</accession>
<reference evidence="3" key="1">
    <citation type="journal article" date="2018" name="Nat. Microbiol.">
        <title>Leveraging single-cell genomics to expand the fungal tree of life.</title>
        <authorList>
            <person name="Ahrendt S.R."/>
            <person name="Quandt C.A."/>
            <person name="Ciobanu D."/>
            <person name="Clum A."/>
            <person name="Salamov A."/>
            <person name="Andreopoulos B."/>
            <person name="Cheng J.F."/>
            <person name="Woyke T."/>
            <person name="Pelin A."/>
            <person name="Henrissat B."/>
            <person name="Reynolds N.K."/>
            <person name="Benny G.L."/>
            <person name="Smith M.E."/>
            <person name="James T.Y."/>
            <person name="Grigoriev I.V."/>
        </authorList>
    </citation>
    <scope>NUCLEOTIDE SEQUENCE [LARGE SCALE GENOMIC DNA]</scope>
</reference>
<dbReference type="Proteomes" id="UP000267251">
    <property type="component" value="Unassembled WGS sequence"/>
</dbReference>
<evidence type="ECO:0000313" key="3">
    <source>
        <dbReference type="Proteomes" id="UP000267251"/>
    </source>
</evidence>
<proteinExistence type="predicted"/>
<organism evidence="2 3">
    <name type="scientific">Piptocephalis cylindrospora</name>
    <dbReference type="NCBI Taxonomy" id="1907219"/>
    <lineage>
        <taxon>Eukaryota</taxon>
        <taxon>Fungi</taxon>
        <taxon>Fungi incertae sedis</taxon>
        <taxon>Zoopagomycota</taxon>
        <taxon>Zoopagomycotina</taxon>
        <taxon>Zoopagomycetes</taxon>
        <taxon>Zoopagales</taxon>
        <taxon>Piptocephalidaceae</taxon>
        <taxon>Piptocephalis</taxon>
    </lineage>
</organism>
<dbReference type="AlphaFoldDB" id="A0A4P9Y7D3"/>
<gene>
    <name evidence="2" type="ORF">BJ684DRAFT_19418</name>
</gene>
<feature type="non-terminal residue" evidence="2">
    <location>
        <position position="176"/>
    </location>
</feature>
<keyword evidence="1" id="KW-0812">Transmembrane</keyword>
<dbReference type="OrthoDB" id="2429195at2759"/>
<protein>
    <submittedName>
        <fullName evidence="2">Uncharacterized protein</fullName>
    </submittedName>
</protein>
<keyword evidence="1" id="KW-1133">Transmembrane helix</keyword>
<dbReference type="EMBL" id="KZ987877">
    <property type="protein sequence ID" value="RKP14151.1"/>
    <property type="molecule type" value="Genomic_DNA"/>
</dbReference>